<dbReference type="Pfam" id="PF04471">
    <property type="entry name" value="Mrr_cat"/>
    <property type="match status" value="1"/>
</dbReference>
<dbReference type="InterPro" id="IPR007560">
    <property type="entry name" value="Restrct_endonuc_IV_Mrr"/>
</dbReference>
<evidence type="ECO:0000259" key="4">
    <source>
        <dbReference type="Pfam" id="PF01555"/>
    </source>
</evidence>
<comment type="similarity">
    <text evidence="1">Belongs to the N(4)/N(6)-methyltransferase family.</text>
</comment>
<name>A0A398DQL6_9BACT</name>
<dbReference type="PRINTS" id="PR00508">
    <property type="entry name" value="S21N4MTFRASE"/>
</dbReference>
<feature type="domain" description="Restriction endonuclease type IV Mrr" evidence="5">
    <location>
        <begin position="376"/>
        <end position="449"/>
    </location>
</feature>
<dbReference type="SUPFAM" id="SSF53335">
    <property type="entry name" value="S-adenosyl-L-methionine-dependent methyltransferases"/>
    <property type="match status" value="1"/>
</dbReference>
<dbReference type="InterPro" id="IPR002052">
    <property type="entry name" value="DNA_methylase_N6_adenine_CS"/>
</dbReference>
<dbReference type="RefSeq" id="WP_119119373.1">
    <property type="nucleotide sequence ID" value="NZ_QXIU01000051.1"/>
</dbReference>
<gene>
    <name evidence="6" type="ORF">SMC5_01950</name>
</gene>
<reference evidence="6 7" key="1">
    <citation type="submission" date="2018-09" db="EMBL/GenBank/DDBJ databases">
        <title>Discovery and Ecogenomic Context for Candidatus Cryosericales, a Global Caldiserica Order Active in Thawing Permafrost.</title>
        <authorList>
            <person name="Martinez M.A."/>
            <person name="Woodcroft B.J."/>
            <person name="Ignacio Espinoza J.C."/>
            <person name="Zayed A."/>
            <person name="Singleton C.M."/>
            <person name="Boyd J."/>
            <person name="Li Y.-F."/>
            <person name="Purvine S."/>
            <person name="Maughan H."/>
            <person name="Hodgkins S.B."/>
            <person name="Anderson D."/>
            <person name="Sederholm M."/>
            <person name="Temperton B."/>
            <person name="Saleska S.R."/>
            <person name="Tyson G.W."/>
            <person name="Rich V.I."/>
        </authorList>
    </citation>
    <scope>NUCLEOTIDE SEQUENCE [LARGE SCALE GENOMIC DNA]</scope>
    <source>
        <strain evidence="6 7">SMC5</strain>
    </source>
</reference>
<keyword evidence="3 6" id="KW-0808">Transferase</keyword>
<dbReference type="Proteomes" id="UP000266489">
    <property type="component" value="Unassembled WGS sequence"/>
</dbReference>
<organism evidence="6 7">
    <name type="scientific">Candidatus Cryosericum odellii</name>
    <dbReference type="NCBI Taxonomy" id="2290917"/>
    <lineage>
        <taxon>Bacteria</taxon>
        <taxon>Pseudomonadati</taxon>
        <taxon>Caldisericota/Cryosericota group</taxon>
        <taxon>Candidatus Cryosericota</taxon>
        <taxon>Candidatus Cryosericia</taxon>
        <taxon>Candidatus Cryosericales</taxon>
        <taxon>Candidatus Cryosericaceae</taxon>
        <taxon>Candidatus Cryosericum</taxon>
    </lineage>
</organism>
<sequence length="510" mass="56987">MNTLYFGDNLEVLRESIADRSVDLVYLDPPFNSGANYNIIFQPEKKSAAKATAQIQAFEDTWTWSAEADETYRCFVIDRDLTSQPPGERLIKLMTSMREYLGETPMMAYLTMMAPRLLELRRVLKDTGSIYLHCDPTASHYLKLLMDAVFGVANYRNEIVWHYGQRTDFYDTHFSRKHDTILFYAKSETATVNHISVPWSKSEFLGHRHDVKVDEQGREFIWADGGKPGVRYVRFVDDVLAEGKPVDTVWDMPLLNSAAKERIGYPTQKPQALLERIIQASSNEGDVVLDPFCGCGTAVAAAQKLNRQWVGIDITYLSIDLIAGRLRKTGLTEGKDFVIKGAPADVMGADQLAARAPFQFQYWALSRIPGAMPSDRKTGDHGVDGVLHFWDPAKASKAGKGVISVKGTIAVNPGMVRDLAGTVDHQDADFGILVTLQEPIEGMRTEARKAGVYKYNNQREIPRLQLVSATDLFKEFLPLQLPPEEVRNGRKMTIIAEPGADEAKGGLFGE</sequence>
<dbReference type="Gene3D" id="3.40.50.150">
    <property type="entry name" value="Vaccinia Virus protein VP39"/>
    <property type="match status" value="1"/>
</dbReference>
<dbReference type="GO" id="GO:0005737">
    <property type="term" value="C:cytoplasm"/>
    <property type="evidence" value="ECO:0007669"/>
    <property type="project" value="TreeGrafter"/>
</dbReference>
<keyword evidence="2 6" id="KW-0489">Methyltransferase</keyword>
<dbReference type="PANTHER" id="PTHR13370">
    <property type="entry name" value="RNA METHYLASE-RELATED"/>
    <property type="match status" value="1"/>
</dbReference>
<dbReference type="InterPro" id="IPR029063">
    <property type="entry name" value="SAM-dependent_MTases_sf"/>
</dbReference>
<proteinExistence type="inferred from homology"/>
<dbReference type="EMBL" id="QXIU01000051">
    <property type="protein sequence ID" value="RIE14428.1"/>
    <property type="molecule type" value="Genomic_DNA"/>
</dbReference>
<dbReference type="OrthoDB" id="9800801at2"/>
<evidence type="ECO:0000256" key="1">
    <source>
        <dbReference type="ARBA" id="ARBA00006594"/>
    </source>
</evidence>
<dbReference type="InterPro" id="IPR002941">
    <property type="entry name" value="DNA_methylase_N4/N6"/>
</dbReference>
<dbReference type="Pfam" id="PF01555">
    <property type="entry name" value="N6_N4_Mtase"/>
    <property type="match status" value="1"/>
</dbReference>
<dbReference type="InterPro" id="IPR001091">
    <property type="entry name" value="RM_Methyltransferase"/>
</dbReference>
<evidence type="ECO:0000256" key="3">
    <source>
        <dbReference type="ARBA" id="ARBA00022679"/>
    </source>
</evidence>
<comment type="caution">
    <text evidence="6">The sequence shown here is derived from an EMBL/GenBank/DDBJ whole genome shotgun (WGS) entry which is preliminary data.</text>
</comment>
<dbReference type="PROSITE" id="PS00092">
    <property type="entry name" value="N6_MTASE"/>
    <property type="match status" value="1"/>
</dbReference>
<evidence type="ECO:0000256" key="2">
    <source>
        <dbReference type="ARBA" id="ARBA00022603"/>
    </source>
</evidence>
<dbReference type="GO" id="GO:0003677">
    <property type="term" value="F:DNA binding"/>
    <property type="evidence" value="ECO:0007669"/>
    <property type="project" value="InterPro"/>
</dbReference>
<feature type="domain" description="DNA methylase N-4/N-6" evidence="4">
    <location>
        <begin position="22"/>
        <end position="315"/>
    </location>
</feature>
<dbReference type="GO" id="GO:0032259">
    <property type="term" value="P:methylation"/>
    <property type="evidence" value="ECO:0007669"/>
    <property type="project" value="UniProtKB-KW"/>
</dbReference>
<dbReference type="GO" id="GO:0009307">
    <property type="term" value="P:DNA restriction-modification system"/>
    <property type="evidence" value="ECO:0007669"/>
    <property type="project" value="InterPro"/>
</dbReference>
<dbReference type="GO" id="GO:0008170">
    <property type="term" value="F:N-methyltransferase activity"/>
    <property type="evidence" value="ECO:0007669"/>
    <property type="project" value="InterPro"/>
</dbReference>
<dbReference type="AlphaFoldDB" id="A0A398DQL6"/>
<dbReference type="GO" id="GO:0004519">
    <property type="term" value="F:endonuclease activity"/>
    <property type="evidence" value="ECO:0007669"/>
    <property type="project" value="InterPro"/>
</dbReference>
<accession>A0A398DQL6</accession>
<evidence type="ECO:0000313" key="7">
    <source>
        <dbReference type="Proteomes" id="UP000266489"/>
    </source>
</evidence>
<protein>
    <submittedName>
        <fullName evidence="6">Site-specific DNA-methyltransferase</fullName>
    </submittedName>
</protein>
<evidence type="ECO:0000259" key="5">
    <source>
        <dbReference type="Pfam" id="PF04471"/>
    </source>
</evidence>
<evidence type="ECO:0000313" key="6">
    <source>
        <dbReference type="EMBL" id="RIE14428.1"/>
    </source>
</evidence>
<dbReference type="PANTHER" id="PTHR13370:SF3">
    <property type="entry name" value="TRNA (GUANINE(10)-N2)-METHYLTRANSFERASE HOMOLOG"/>
    <property type="match status" value="1"/>
</dbReference>